<name>A0A3N6MHS6_9BURK</name>
<protein>
    <submittedName>
        <fullName evidence="2">Uncharacterized protein</fullName>
    </submittedName>
</protein>
<feature type="transmembrane region" description="Helical" evidence="1">
    <location>
        <begin position="12"/>
        <end position="31"/>
    </location>
</feature>
<sequence length="101" mass="11226">MTLSQTKTPRLCGVFLFVCVLNICDLIHISGSMCRMLTAQRLTILAVLNVLFAFLGQNGSMFENGMAIFAPVFTQEKFSLSEFFLCGTNNNNNNLIIVKLI</sequence>
<evidence type="ECO:0000313" key="2">
    <source>
        <dbReference type="EMBL" id="RQH02728.1"/>
    </source>
</evidence>
<keyword evidence="3" id="KW-1185">Reference proteome</keyword>
<feature type="transmembrane region" description="Helical" evidence="1">
    <location>
        <begin position="37"/>
        <end position="56"/>
    </location>
</feature>
<dbReference type="AlphaFoldDB" id="A0A3N6MHS6"/>
<keyword evidence="1" id="KW-1133">Transmembrane helix</keyword>
<evidence type="ECO:0000256" key="1">
    <source>
        <dbReference type="SAM" id="Phobius"/>
    </source>
</evidence>
<proteinExistence type="predicted"/>
<keyword evidence="1" id="KW-0472">Membrane</keyword>
<dbReference type="Proteomes" id="UP000272778">
    <property type="component" value="Unassembled WGS sequence"/>
</dbReference>
<accession>A0A3N6MHS6</accession>
<comment type="caution">
    <text evidence="2">The sequence shown here is derived from an EMBL/GenBank/DDBJ whole genome shotgun (WGS) entry which is preliminary data.</text>
</comment>
<evidence type="ECO:0000313" key="3">
    <source>
        <dbReference type="Proteomes" id="UP000272778"/>
    </source>
</evidence>
<dbReference type="EMBL" id="RQIS01000018">
    <property type="protein sequence ID" value="RQH02728.1"/>
    <property type="molecule type" value="Genomic_DNA"/>
</dbReference>
<gene>
    <name evidence="2" type="ORF">D1Y85_21585</name>
</gene>
<reference evidence="2 3" key="1">
    <citation type="submission" date="2018-11" db="EMBL/GenBank/DDBJ databases">
        <title>Paraburkholderia sp. DHOA04, isolated from soil.</title>
        <authorList>
            <person name="Gao Z.-H."/>
            <person name="Qiu L.-H."/>
            <person name="Fu J.-C."/>
        </authorList>
    </citation>
    <scope>NUCLEOTIDE SEQUENCE [LARGE SCALE GENOMIC DNA]</scope>
    <source>
        <strain evidence="2 3">DHOA04</strain>
    </source>
</reference>
<organism evidence="2 3">
    <name type="scientific">Paraburkholderia dinghuensis</name>
    <dbReference type="NCBI Taxonomy" id="2305225"/>
    <lineage>
        <taxon>Bacteria</taxon>
        <taxon>Pseudomonadati</taxon>
        <taxon>Pseudomonadota</taxon>
        <taxon>Betaproteobacteria</taxon>
        <taxon>Burkholderiales</taxon>
        <taxon>Burkholderiaceae</taxon>
        <taxon>Paraburkholderia</taxon>
    </lineage>
</organism>
<keyword evidence="1" id="KW-0812">Transmembrane</keyword>
<dbReference type="RefSeq" id="WP_124153112.1">
    <property type="nucleotide sequence ID" value="NZ_RQIS01000018.1"/>
</dbReference>